<dbReference type="InterPro" id="IPR058886">
    <property type="entry name" value="SWIB_eIF2D"/>
</dbReference>
<accession>A0A1J3DKM7</accession>
<dbReference type="InterPro" id="IPR036885">
    <property type="entry name" value="SWIB_MDM2_dom_sf"/>
</dbReference>
<feature type="compositionally biased region" description="Polar residues" evidence="2">
    <location>
        <begin position="380"/>
        <end position="392"/>
    </location>
</feature>
<dbReference type="PROSITE" id="PS50296">
    <property type="entry name" value="SUI1"/>
    <property type="match status" value="1"/>
</dbReference>
<dbReference type="Pfam" id="PF17832">
    <property type="entry name" value="Pre-PUA"/>
    <property type="match status" value="1"/>
</dbReference>
<dbReference type="PANTHER" id="PTHR12217">
    <property type="entry name" value="EUKARYOTIC TRANSLATION INITIATION FACTOR 2D"/>
    <property type="match status" value="1"/>
</dbReference>
<dbReference type="Pfam" id="PF26292">
    <property type="entry name" value="PUA_elF2D"/>
    <property type="match status" value="1"/>
</dbReference>
<dbReference type="InterPro" id="IPR039759">
    <property type="entry name" value="eIF2D_SUI1"/>
</dbReference>
<dbReference type="InterPro" id="IPR048247">
    <property type="entry name" value="eIF2D_N"/>
</dbReference>
<dbReference type="InterPro" id="IPR041366">
    <property type="entry name" value="Pre-PUA"/>
</dbReference>
<feature type="domain" description="SUI1" evidence="3">
    <location>
        <begin position="512"/>
        <end position="584"/>
    </location>
</feature>
<dbReference type="InterPro" id="IPR001950">
    <property type="entry name" value="SUI1"/>
</dbReference>
<keyword evidence="4" id="KW-0396">Initiation factor</keyword>
<protein>
    <submittedName>
        <fullName evidence="4">Eukaryotic translation initiation factor 2D</fullName>
    </submittedName>
</protein>
<dbReference type="CDD" id="cd21156">
    <property type="entry name" value="PUA_eIF2d-like"/>
    <property type="match status" value="1"/>
</dbReference>
<dbReference type="AlphaFoldDB" id="A0A1J3DKM7"/>
<dbReference type="InterPro" id="IPR036877">
    <property type="entry name" value="SUI1_dom_sf"/>
</dbReference>
<dbReference type="FunFam" id="3.30.780.10:FF:000008">
    <property type="entry name" value="eukaryotic translation initiation factor 2D"/>
    <property type="match status" value="1"/>
</dbReference>
<dbReference type="SUPFAM" id="SSF88697">
    <property type="entry name" value="PUA domain-like"/>
    <property type="match status" value="1"/>
</dbReference>
<dbReference type="Gene3D" id="3.10.400.20">
    <property type="match status" value="1"/>
</dbReference>
<dbReference type="InterPro" id="IPR015947">
    <property type="entry name" value="PUA-like_sf"/>
</dbReference>
<dbReference type="Pfam" id="PF26291">
    <property type="entry name" value="SWIB_eIF2D"/>
    <property type="match status" value="1"/>
</dbReference>
<evidence type="ECO:0000256" key="2">
    <source>
        <dbReference type="SAM" id="MobiDB-lite"/>
    </source>
</evidence>
<dbReference type="PROSITE" id="PS50890">
    <property type="entry name" value="PUA"/>
    <property type="match status" value="1"/>
</dbReference>
<reference evidence="4" key="1">
    <citation type="submission" date="2016-07" db="EMBL/GenBank/DDBJ databases">
        <title>De novo transcriptome assembly of four accessions of the metal hyperaccumulator plant Noccaea caerulescens.</title>
        <authorList>
            <person name="Blande D."/>
            <person name="Halimaa P."/>
            <person name="Tervahauta A.I."/>
            <person name="Aarts M.G."/>
            <person name="Karenlampi S.O."/>
        </authorList>
    </citation>
    <scope>NUCLEOTIDE SEQUENCE</scope>
</reference>
<dbReference type="Pfam" id="PF01253">
    <property type="entry name" value="SUI1"/>
    <property type="match status" value="1"/>
</dbReference>
<dbReference type="EMBL" id="GEVI01011813">
    <property type="protein sequence ID" value="JAU20507.1"/>
    <property type="molecule type" value="Transcribed_RNA"/>
</dbReference>
<evidence type="ECO:0000313" key="4">
    <source>
        <dbReference type="EMBL" id="JAU20507.1"/>
    </source>
</evidence>
<feature type="region of interest" description="Disordered" evidence="2">
    <location>
        <begin position="209"/>
        <end position="246"/>
    </location>
</feature>
<dbReference type="CDD" id="cd11610">
    <property type="entry name" value="eIF2D_N"/>
    <property type="match status" value="1"/>
</dbReference>
<sequence length="599" mass="66041">MFKKAVEAKSHQRLSGADRKKLRRTVQNRFILLTDDLLDSILPPKVEITVSKFQNRVLVYSIEGGRPMFFDIDGRGNEIFPTVFALWEAPEMLPSFMLKGGEVSRYVIGGADLMFPGIWIPAEGFPSFSAGEIWAVKVPGNLAPIAVGFTTMSSAEALKAGLRGKALRITHYYRDFLWESAEGHYVPNAGFMEDVVMEDPSYLVEISDASAGPQTSTGNEEDESADVNDTGPSASHTDAKNDTEEHVVGSMNELNLGDDVSANEANNDKQNTLSPEEVDALLDQCLLQALHTTLKEKDLPIPGSTLWANHVLPCRPPGLTLDIKKSSHKKLSKWLQSKASTGMIAVKEDKHKKEIVLISVNRKHPNYSSFKPEKKKAEISESSGERSTAQAQSDKMLEIVEVYKPSIHNSAIFASVGEDKGRLYTASEASDVVFKYIEKENLVKPTNRSMVVLDPILCDALFKGAIKKGSAYPSEIHKKDVGPTFVGRMQPNHVVMRGGGEPVVRKGAVKPVQIMTERRQGNKKVTKVSGIETFLIDPDSFGSELQKKFACSTSVGELPGKKGYEVLIQGGVIDDVARYMVEHYGVPKRYIEVLDKTRK</sequence>
<dbReference type="Pfam" id="PF25304">
    <property type="entry name" value="WHD_eIF2D"/>
    <property type="match status" value="1"/>
</dbReference>
<keyword evidence="4" id="KW-0648">Protein biosynthesis</keyword>
<dbReference type="InterPro" id="IPR039757">
    <property type="entry name" value="EIF2D"/>
</dbReference>
<keyword evidence="1" id="KW-0963">Cytoplasm</keyword>
<dbReference type="GO" id="GO:0003743">
    <property type="term" value="F:translation initiation factor activity"/>
    <property type="evidence" value="ECO:0007669"/>
    <property type="project" value="UniProtKB-KW"/>
</dbReference>
<gene>
    <name evidence="4" type="ORF">GA_TR875_c0_g1_i1_g.2800</name>
</gene>
<feature type="region of interest" description="Disordered" evidence="2">
    <location>
        <begin position="367"/>
        <end position="392"/>
    </location>
</feature>
<feature type="compositionally biased region" description="Basic and acidic residues" evidence="2">
    <location>
        <begin position="237"/>
        <end position="246"/>
    </location>
</feature>
<name>A0A1J3DKM7_NOCCA</name>
<dbReference type="GO" id="GO:0001731">
    <property type="term" value="P:formation of translation preinitiation complex"/>
    <property type="evidence" value="ECO:0007669"/>
    <property type="project" value="InterPro"/>
</dbReference>
<dbReference type="Gene3D" id="3.30.780.10">
    <property type="entry name" value="SUI1-like domain"/>
    <property type="match status" value="1"/>
</dbReference>
<dbReference type="FunFam" id="3.10.400.20:FF:000003">
    <property type="entry name" value="Eukaryotic translation initiation factor 2D isoform A"/>
    <property type="match status" value="1"/>
</dbReference>
<organism evidence="4">
    <name type="scientific">Noccaea caerulescens</name>
    <name type="common">Alpine penny-cress</name>
    <name type="synonym">Thlaspi caerulescens</name>
    <dbReference type="NCBI Taxonomy" id="107243"/>
    <lineage>
        <taxon>Eukaryota</taxon>
        <taxon>Viridiplantae</taxon>
        <taxon>Streptophyta</taxon>
        <taxon>Embryophyta</taxon>
        <taxon>Tracheophyta</taxon>
        <taxon>Spermatophyta</taxon>
        <taxon>Magnoliopsida</taxon>
        <taxon>eudicotyledons</taxon>
        <taxon>Gunneridae</taxon>
        <taxon>Pentapetalae</taxon>
        <taxon>rosids</taxon>
        <taxon>malvids</taxon>
        <taxon>Brassicales</taxon>
        <taxon>Brassicaceae</taxon>
        <taxon>Coluteocarpeae</taxon>
        <taxon>Noccaea</taxon>
    </lineage>
</organism>
<dbReference type="CDD" id="cd11608">
    <property type="entry name" value="eIF2D_C"/>
    <property type="match status" value="1"/>
</dbReference>
<evidence type="ECO:0000259" key="3">
    <source>
        <dbReference type="PROSITE" id="PS50296"/>
    </source>
</evidence>
<evidence type="ECO:0000256" key="1">
    <source>
        <dbReference type="ARBA" id="ARBA00022490"/>
    </source>
</evidence>
<dbReference type="SUPFAM" id="SSF47592">
    <property type="entry name" value="SWIB/MDM2 domain"/>
    <property type="match status" value="1"/>
</dbReference>
<dbReference type="SUPFAM" id="SSF55159">
    <property type="entry name" value="eIF1-like"/>
    <property type="match status" value="1"/>
</dbReference>
<dbReference type="InterPro" id="IPR057429">
    <property type="entry name" value="WH_eIF2D"/>
</dbReference>
<proteinExistence type="predicted"/>
<dbReference type="InterPro" id="IPR048248">
    <property type="entry name" value="PUA_eIF2d-like"/>
</dbReference>
<dbReference type="PANTHER" id="PTHR12217:SF4">
    <property type="entry name" value="EUKARYOTIC TRANSLATION INITIATION FACTOR 2D"/>
    <property type="match status" value="1"/>
</dbReference>